<dbReference type="SUPFAM" id="SSF53850">
    <property type="entry name" value="Periplasmic binding protein-like II"/>
    <property type="match status" value="1"/>
</dbReference>
<sequence>MRRKLTVALLTAAMAISLTACGGSGDTASAGASTGETASVTEAGATTTASGKEVLRVAMSADYAPFDWLQEDDSNGAVMTSNGSYMNGYDVLVAKYIAEKLDMDLEITQIDWDGLILSIQSGKVDCAIAGMSITSERSQSVDFSDPYYNANIVAVVAADGPYADAVNVTDFEGATLTSTLNTVWYDVLDQITDYATKDAALDTFASMVAAVHAGKIDGFTCDMPSAKSILVSNPDLKIIDFEGGTGFEVSNEETDLGIPCQKGNTELVDKINEVLAGLSQEDRDAMMDQAVASQPVSN</sequence>
<name>A0A0M6WXG0_9FIRM</name>
<gene>
    <name evidence="4" type="ORF">RIL183_31821</name>
</gene>
<feature type="domain" description="Solute-binding protein family 3/N-terminal" evidence="3">
    <location>
        <begin position="54"/>
        <end position="290"/>
    </location>
</feature>
<dbReference type="PANTHER" id="PTHR35936">
    <property type="entry name" value="MEMBRANE-BOUND LYTIC MUREIN TRANSGLYCOSYLASE F"/>
    <property type="match status" value="1"/>
</dbReference>
<dbReference type="EMBL" id="CVRS01000103">
    <property type="protein sequence ID" value="CRL42381.1"/>
    <property type="molecule type" value="Genomic_DNA"/>
</dbReference>
<keyword evidence="1 2" id="KW-0732">Signal</keyword>
<accession>A0A0M6WXG0</accession>
<dbReference type="Proteomes" id="UP000049828">
    <property type="component" value="Unassembled WGS sequence"/>
</dbReference>
<dbReference type="AlphaFoldDB" id="A0A0M6WXG0"/>
<feature type="chain" id="PRO_5039558933" description="Solute-binding protein family 3/N-terminal domain-containing protein" evidence="2">
    <location>
        <begin position="23"/>
        <end position="298"/>
    </location>
</feature>
<reference evidence="5" key="1">
    <citation type="submission" date="2015-05" db="EMBL/GenBank/DDBJ databases">
        <authorList>
            <consortium name="Pathogen Informatics"/>
        </authorList>
    </citation>
    <scope>NUCLEOTIDE SEQUENCE [LARGE SCALE GENOMIC DNA]</scope>
    <source>
        <strain evidence="5">L1-83</strain>
    </source>
</reference>
<dbReference type="RefSeq" id="WP_055040300.1">
    <property type="nucleotide sequence ID" value="NZ_CVRS01000103.1"/>
</dbReference>
<dbReference type="InterPro" id="IPR001638">
    <property type="entry name" value="Solute-binding_3/MltF_N"/>
</dbReference>
<protein>
    <recommendedName>
        <fullName evidence="3">Solute-binding protein family 3/N-terminal domain-containing protein</fullName>
    </recommendedName>
</protein>
<evidence type="ECO:0000259" key="3">
    <source>
        <dbReference type="SMART" id="SM00062"/>
    </source>
</evidence>
<evidence type="ECO:0000313" key="4">
    <source>
        <dbReference type="EMBL" id="CRL42381.1"/>
    </source>
</evidence>
<evidence type="ECO:0000256" key="2">
    <source>
        <dbReference type="SAM" id="SignalP"/>
    </source>
</evidence>
<dbReference type="CDD" id="cd13627">
    <property type="entry name" value="PBP2_AA_binding_like_2"/>
    <property type="match status" value="1"/>
</dbReference>
<evidence type="ECO:0000313" key="5">
    <source>
        <dbReference type="Proteomes" id="UP000049828"/>
    </source>
</evidence>
<feature type="signal peptide" evidence="2">
    <location>
        <begin position="1"/>
        <end position="22"/>
    </location>
</feature>
<dbReference type="STRING" id="360807.ERS852392_01034"/>
<dbReference type="PANTHER" id="PTHR35936:SF17">
    <property type="entry name" value="ARGININE-BINDING EXTRACELLULAR PROTEIN ARTP"/>
    <property type="match status" value="1"/>
</dbReference>
<dbReference type="PROSITE" id="PS51257">
    <property type="entry name" value="PROKAR_LIPOPROTEIN"/>
    <property type="match status" value="1"/>
</dbReference>
<keyword evidence="5" id="KW-1185">Reference proteome</keyword>
<dbReference type="Pfam" id="PF00497">
    <property type="entry name" value="SBP_bac_3"/>
    <property type="match status" value="1"/>
</dbReference>
<proteinExistence type="predicted"/>
<organism evidence="4 5">
    <name type="scientific">Roseburia inulinivorans</name>
    <dbReference type="NCBI Taxonomy" id="360807"/>
    <lineage>
        <taxon>Bacteria</taxon>
        <taxon>Bacillati</taxon>
        <taxon>Bacillota</taxon>
        <taxon>Clostridia</taxon>
        <taxon>Lachnospirales</taxon>
        <taxon>Lachnospiraceae</taxon>
        <taxon>Roseburia</taxon>
    </lineage>
</organism>
<evidence type="ECO:0000256" key="1">
    <source>
        <dbReference type="ARBA" id="ARBA00022729"/>
    </source>
</evidence>
<dbReference type="SMART" id="SM00062">
    <property type="entry name" value="PBPb"/>
    <property type="match status" value="1"/>
</dbReference>
<dbReference type="Gene3D" id="3.40.190.10">
    <property type="entry name" value="Periplasmic binding protein-like II"/>
    <property type="match status" value="2"/>
</dbReference>